<comment type="caution">
    <text evidence="2">The sequence shown here is derived from an EMBL/GenBank/DDBJ whole genome shotgun (WGS) entry which is preliminary data.</text>
</comment>
<dbReference type="InterPro" id="IPR011990">
    <property type="entry name" value="TPR-like_helical_dom_sf"/>
</dbReference>
<keyword evidence="1" id="KW-0812">Transmembrane</keyword>
<evidence type="ECO:0000313" key="3">
    <source>
        <dbReference type="Proteomes" id="UP000282321"/>
    </source>
</evidence>
<keyword evidence="1" id="KW-1133">Transmembrane helix</keyword>
<organism evidence="2 3">
    <name type="scientific">candidate division TA06 bacterium</name>
    <dbReference type="NCBI Taxonomy" id="2250710"/>
    <lineage>
        <taxon>Bacteria</taxon>
        <taxon>Bacteria division TA06</taxon>
    </lineage>
</organism>
<dbReference type="AlphaFoldDB" id="A0A660S993"/>
<keyword evidence="1" id="KW-0472">Membrane</keyword>
<gene>
    <name evidence="2" type="ORF">DRP44_02870</name>
</gene>
<sequence length="242" mass="27633">MAQIIKLALILFLFFIPVFGNGLDGTFASYLEKDGDISDAIVEYERLVVDSSMKYNADSLHLRIAKLYIKLRKFGRANEELDKLSKTEYINNLKGISYLLNGDFDRARSIISNDTLKGISYILQDDLTMANRFIKIDSPPGKKYPILGAIMSSIIPGSGKFYAGRSFDGIYSFLLVLSPVISSYFSFRDGNKTMGYIYGSIGGMLYLGNIYGSYKACEIYNRYQSDMYKRKELIKFRFEKWF</sequence>
<feature type="transmembrane region" description="Helical" evidence="1">
    <location>
        <begin position="170"/>
        <end position="187"/>
    </location>
</feature>
<evidence type="ECO:0000256" key="1">
    <source>
        <dbReference type="SAM" id="Phobius"/>
    </source>
</evidence>
<reference evidence="2 3" key="1">
    <citation type="submission" date="2018-06" db="EMBL/GenBank/DDBJ databases">
        <title>Extensive metabolic versatility and redundancy in microbially diverse, dynamic hydrothermal sediments.</title>
        <authorList>
            <person name="Dombrowski N."/>
            <person name="Teske A."/>
            <person name="Baker B.J."/>
        </authorList>
    </citation>
    <scope>NUCLEOTIDE SEQUENCE [LARGE SCALE GENOMIC DNA]</scope>
    <source>
        <strain evidence="2">B35_G9</strain>
    </source>
</reference>
<name>A0A660S993_UNCT6</name>
<evidence type="ECO:0008006" key="4">
    <source>
        <dbReference type="Google" id="ProtNLM"/>
    </source>
</evidence>
<accession>A0A660S993</accession>
<dbReference type="Proteomes" id="UP000282321">
    <property type="component" value="Unassembled WGS sequence"/>
</dbReference>
<evidence type="ECO:0000313" key="2">
    <source>
        <dbReference type="EMBL" id="RKX67085.1"/>
    </source>
</evidence>
<protein>
    <recommendedName>
        <fullName evidence="4">Tetratricopeptide repeat protein</fullName>
    </recommendedName>
</protein>
<dbReference type="EMBL" id="QNBC01000026">
    <property type="protein sequence ID" value="RKX67085.1"/>
    <property type="molecule type" value="Genomic_DNA"/>
</dbReference>
<dbReference type="SUPFAM" id="SSF48452">
    <property type="entry name" value="TPR-like"/>
    <property type="match status" value="1"/>
</dbReference>
<proteinExistence type="predicted"/>
<feature type="transmembrane region" description="Helical" evidence="1">
    <location>
        <begin position="193"/>
        <end position="212"/>
    </location>
</feature>